<feature type="domain" description="Peptidase S1" evidence="2">
    <location>
        <begin position="217"/>
        <end position="455"/>
    </location>
</feature>
<reference evidence="3 4" key="1">
    <citation type="submission" date="2024-10" db="EMBL/GenBank/DDBJ databases">
        <authorList>
            <person name="Kim D."/>
        </authorList>
    </citation>
    <scope>NUCLEOTIDE SEQUENCE [LARGE SCALE GENOMIC DNA]</scope>
    <source>
        <strain evidence="3">BH-2024</strain>
    </source>
</reference>
<evidence type="ECO:0000259" key="2">
    <source>
        <dbReference type="PROSITE" id="PS50240"/>
    </source>
</evidence>
<organism evidence="3 4">
    <name type="scientific">Heterodera trifolii</name>
    <dbReference type="NCBI Taxonomy" id="157864"/>
    <lineage>
        <taxon>Eukaryota</taxon>
        <taxon>Metazoa</taxon>
        <taxon>Ecdysozoa</taxon>
        <taxon>Nematoda</taxon>
        <taxon>Chromadorea</taxon>
        <taxon>Rhabditida</taxon>
        <taxon>Tylenchina</taxon>
        <taxon>Tylenchomorpha</taxon>
        <taxon>Tylenchoidea</taxon>
        <taxon>Heteroderidae</taxon>
        <taxon>Heteroderinae</taxon>
        <taxon>Heterodera</taxon>
    </lineage>
</organism>
<dbReference type="Pfam" id="PF00089">
    <property type="entry name" value="Trypsin"/>
    <property type="match status" value="1"/>
</dbReference>
<gene>
    <name evidence="3" type="ORF">niasHT_035016</name>
</gene>
<evidence type="ECO:0000313" key="4">
    <source>
        <dbReference type="Proteomes" id="UP001620626"/>
    </source>
</evidence>
<dbReference type="Gene3D" id="2.40.10.10">
    <property type="entry name" value="Trypsin-like serine proteases"/>
    <property type="match status" value="1"/>
</dbReference>
<dbReference type="SMART" id="SM00020">
    <property type="entry name" value="Tryp_SPc"/>
    <property type="match status" value="1"/>
</dbReference>
<evidence type="ECO:0000256" key="1">
    <source>
        <dbReference type="ARBA" id="ARBA00023157"/>
    </source>
</evidence>
<dbReference type="PANTHER" id="PTHR24260:SF145">
    <property type="entry name" value="FI17609P1-RELATED"/>
    <property type="match status" value="1"/>
</dbReference>
<dbReference type="SUPFAM" id="SSF50494">
    <property type="entry name" value="Trypsin-like serine proteases"/>
    <property type="match status" value="1"/>
</dbReference>
<dbReference type="PROSITE" id="PS50240">
    <property type="entry name" value="TRYPSIN_DOM"/>
    <property type="match status" value="1"/>
</dbReference>
<keyword evidence="1" id="KW-1015">Disulfide bond</keyword>
<dbReference type="EMBL" id="JBICBT010001130">
    <property type="protein sequence ID" value="KAL3081676.1"/>
    <property type="molecule type" value="Genomic_DNA"/>
</dbReference>
<evidence type="ECO:0000313" key="3">
    <source>
        <dbReference type="EMBL" id="KAL3081676.1"/>
    </source>
</evidence>
<keyword evidence="4" id="KW-1185">Reference proteome</keyword>
<dbReference type="PANTHER" id="PTHR24260">
    <property type="match status" value="1"/>
</dbReference>
<dbReference type="InterPro" id="IPR051333">
    <property type="entry name" value="CLIP_Serine_Protease"/>
</dbReference>
<dbReference type="InterPro" id="IPR009003">
    <property type="entry name" value="Peptidase_S1_PA"/>
</dbReference>
<dbReference type="InterPro" id="IPR043504">
    <property type="entry name" value="Peptidase_S1_PA_chymotrypsin"/>
</dbReference>
<sequence length="460" mass="51488">MHHFFNINLKKLSTLTLQVSKANPWPIQVFYRSKECSSFWLCYNRTTTDKGFPWKLKKGFCFDKLFNVSSEPSISDQCGPNARKIHFSIANETLTIGNELITNNAKQNSTNIELKFDPFCGNVVLLNNDGQEQLKDFGKEFFAQSNYGPFLADYAGLWLLPLDIVPKLGGVMSDLISVVPDECKFDWRLIDPPKQCMPFDFEAAQKRRSARRINPLVYGGTKMDINLMPWTVFYKAKTVNGSEHCSGSLISSEFVLLAAHCVQHLKDGTKIVLGFNSSERIKSKQPYHGIQLHLHKSPSNVFIHPGFVKKERSKITGWNDLALIKLNSTELMAKLPKVCLHCGPIEKFYNKTAQIAGWGKISKCVPKEKAISAPYLIGRSVQLSECRKLYRGDRICLRGIASQSGDSGSAILASNGTDYVQIAVSSYVACVSSAPEVSYAIYSRIDAKWLEKISGIRCNG</sequence>
<protein>
    <recommendedName>
        <fullName evidence="2">Peptidase S1 domain-containing protein</fullName>
    </recommendedName>
</protein>
<dbReference type="InterPro" id="IPR033116">
    <property type="entry name" value="TRYPSIN_SER"/>
</dbReference>
<name>A0ABD2IR19_9BILA</name>
<dbReference type="InterPro" id="IPR001254">
    <property type="entry name" value="Trypsin_dom"/>
</dbReference>
<dbReference type="PROSITE" id="PS00135">
    <property type="entry name" value="TRYPSIN_SER"/>
    <property type="match status" value="1"/>
</dbReference>
<proteinExistence type="predicted"/>
<accession>A0ABD2IR19</accession>
<dbReference type="AlphaFoldDB" id="A0ABD2IR19"/>
<comment type="caution">
    <text evidence="3">The sequence shown here is derived from an EMBL/GenBank/DDBJ whole genome shotgun (WGS) entry which is preliminary data.</text>
</comment>
<dbReference type="PRINTS" id="PR00722">
    <property type="entry name" value="CHYMOTRYPSIN"/>
</dbReference>
<dbReference type="Proteomes" id="UP001620626">
    <property type="component" value="Unassembled WGS sequence"/>
</dbReference>
<dbReference type="InterPro" id="IPR001314">
    <property type="entry name" value="Peptidase_S1A"/>
</dbReference>